<name>A0ABP9ZXE9_9GAMM</name>
<evidence type="ECO:0008006" key="3">
    <source>
        <dbReference type="Google" id="ProtNLM"/>
    </source>
</evidence>
<sequence>MAEKDYIAMWFNARRRFGVSDTVYWGWFYPDTRTIEWKSWRHADADGLAGLAIEMRKLGYPSTPLPVCNEQSVPSWKEIKAAKRAYPTEESAKTIHWRQKYHHSDDVTFKPVVAALTKAQSDHIKTYCKDIRVSHGNMLFAALSRVVSRELIDGNEPFYWFFPVNVRGATGIQTESFNQVSGVSMRVTPDSPATDWQSQMRQRMKAKEHWSMWKQACLSKYLGEWGTALAYKLTSGKQFFAGNCSNLGSWPLPHADNPENPNDGRLLVGASPGTANYPVSSSMIEWYGAIGLTLKLHPSICRDQKMVQTLSEAWKEEVLRESGQLDTQPTENAQAL</sequence>
<accession>A0ABP9ZXE9</accession>
<dbReference type="Proteomes" id="UP001481413">
    <property type="component" value="Unassembled WGS sequence"/>
</dbReference>
<evidence type="ECO:0000313" key="2">
    <source>
        <dbReference type="Proteomes" id="UP001481413"/>
    </source>
</evidence>
<evidence type="ECO:0000313" key="1">
    <source>
        <dbReference type="EMBL" id="GAA6144799.1"/>
    </source>
</evidence>
<gene>
    <name evidence="1" type="ORF">NBRC116585_09160</name>
</gene>
<dbReference type="RefSeq" id="WP_353293741.1">
    <property type="nucleotide sequence ID" value="NZ_BAABWH010000002.1"/>
</dbReference>
<dbReference type="EMBL" id="BAABWH010000002">
    <property type="protein sequence ID" value="GAA6144799.1"/>
    <property type="molecule type" value="Genomic_DNA"/>
</dbReference>
<protein>
    <recommendedName>
        <fullName evidence="3">DUF3396 domain-containing protein</fullName>
    </recommendedName>
</protein>
<proteinExistence type="predicted"/>
<reference evidence="1 2" key="1">
    <citation type="submission" date="2024-04" db="EMBL/GenBank/DDBJ databases">
        <title>Draft genome sequence of Thalassolituus maritimus NBRC 116585.</title>
        <authorList>
            <person name="Miyakawa T."/>
            <person name="Kusuya Y."/>
            <person name="Miura T."/>
        </authorList>
    </citation>
    <scope>NUCLEOTIDE SEQUENCE [LARGE SCALE GENOMIC DNA]</scope>
    <source>
        <strain evidence="1 2">5NW40-0001</strain>
    </source>
</reference>
<keyword evidence="2" id="KW-1185">Reference proteome</keyword>
<organism evidence="1 2">
    <name type="scientific">Thalassolituus maritimus</name>
    <dbReference type="NCBI Taxonomy" id="484498"/>
    <lineage>
        <taxon>Bacteria</taxon>
        <taxon>Pseudomonadati</taxon>
        <taxon>Pseudomonadota</taxon>
        <taxon>Gammaproteobacteria</taxon>
        <taxon>Oceanospirillales</taxon>
        <taxon>Oceanospirillaceae</taxon>
        <taxon>Thalassolituus</taxon>
    </lineage>
</organism>
<comment type="caution">
    <text evidence="1">The sequence shown here is derived from an EMBL/GenBank/DDBJ whole genome shotgun (WGS) entry which is preliminary data.</text>
</comment>